<comment type="similarity">
    <text evidence="1">Belongs to the HIBADH-related family.</text>
</comment>
<name>A0A1C6SG26_9ACTN</name>
<dbReference type="Gene3D" id="3.40.50.720">
    <property type="entry name" value="NAD(P)-binding Rossmann-like Domain"/>
    <property type="match status" value="1"/>
</dbReference>
<feature type="domain" description="Phosphogluconate dehydrogenase NAD-binding putative C-terminal" evidence="5">
    <location>
        <begin position="184"/>
        <end position="251"/>
    </location>
</feature>
<dbReference type="EMBL" id="FMHW01000002">
    <property type="protein sequence ID" value="SCL28391.1"/>
    <property type="molecule type" value="Genomic_DNA"/>
</dbReference>
<dbReference type="Gene3D" id="1.10.1040.10">
    <property type="entry name" value="N-(1-d-carboxylethyl)-l-norvaline Dehydrogenase, domain 2"/>
    <property type="match status" value="1"/>
</dbReference>
<dbReference type="OrthoDB" id="943692at2"/>
<evidence type="ECO:0000259" key="5">
    <source>
        <dbReference type="Pfam" id="PF09130"/>
    </source>
</evidence>
<evidence type="ECO:0000259" key="4">
    <source>
        <dbReference type="Pfam" id="PF03446"/>
    </source>
</evidence>
<dbReference type="GO" id="GO:0016491">
    <property type="term" value="F:oxidoreductase activity"/>
    <property type="evidence" value="ECO:0007669"/>
    <property type="project" value="UniProtKB-KW"/>
</dbReference>
<dbReference type="SUPFAM" id="SSF48179">
    <property type="entry name" value="6-phosphogluconate dehydrogenase C-terminal domain-like"/>
    <property type="match status" value="1"/>
</dbReference>
<evidence type="ECO:0000256" key="3">
    <source>
        <dbReference type="PIRSR" id="PIRSR000103-1"/>
    </source>
</evidence>
<protein>
    <submittedName>
        <fullName evidence="6">3-hydroxyisobutyrate dehydrogenase</fullName>
    </submittedName>
</protein>
<dbReference type="PIRSF" id="PIRSF000103">
    <property type="entry name" value="HIBADH"/>
    <property type="match status" value="1"/>
</dbReference>
<dbReference type="InterPro" id="IPR013328">
    <property type="entry name" value="6PGD_dom2"/>
</dbReference>
<dbReference type="AlphaFoldDB" id="A0A1C6SG26"/>
<dbReference type="GO" id="GO:0050661">
    <property type="term" value="F:NADP binding"/>
    <property type="evidence" value="ECO:0007669"/>
    <property type="project" value="InterPro"/>
</dbReference>
<keyword evidence="2" id="KW-0560">Oxidoreductase</keyword>
<dbReference type="STRING" id="145854.GA0074692_2527"/>
<accession>A0A1C6SG26</accession>
<dbReference type="InterPro" id="IPR015814">
    <property type="entry name" value="Pgluconate_DH_NAD-bd_C"/>
</dbReference>
<dbReference type="Proteomes" id="UP000198959">
    <property type="component" value="Unassembled WGS sequence"/>
</dbReference>
<gene>
    <name evidence="6" type="ORF">GA0074692_2527</name>
</gene>
<organism evidence="6 7">
    <name type="scientific">Micromonospora pallida</name>
    <dbReference type="NCBI Taxonomy" id="145854"/>
    <lineage>
        <taxon>Bacteria</taxon>
        <taxon>Bacillati</taxon>
        <taxon>Actinomycetota</taxon>
        <taxon>Actinomycetes</taxon>
        <taxon>Micromonosporales</taxon>
        <taxon>Micromonosporaceae</taxon>
        <taxon>Micromonospora</taxon>
    </lineage>
</organism>
<dbReference type="InterPro" id="IPR006115">
    <property type="entry name" value="6PGDH_NADP-bd"/>
</dbReference>
<dbReference type="InterPro" id="IPR008927">
    <property type="entry name" value="6-PGluconate_DH-like_C_sf"/>
</dbReference>
<dbReference type="SUPFAM" id="SSF51735">
    <property type="entry name" value="NAD(P)-binding Rossmann-fold domains"/>
    <property type="match status" value="1"/>
</dbReference>
<dbReference type="InterPro" id="IPR036291">
    <property type="entry name" value="NAD(P)-bd_dom_sf"/>
</dbReference>
<feature type="domain" description="6-phosphogluconate dehydrogenase NADP-binding" evidence="4">
    <location>
        <begin position="3"/>
        <end position="144"/>
    </location>
</feature>
<dbReference type="Pfam" id="PF09130">
    <property type="entry name" value="DUF1932"/>
    <property type="match status" value="1"/>
</dbReference>
<dbReference type="Pfam" id="PF03446">
    <property type="entry name" value="NAD_binding_2"/>
    <property type="match status" value="1"/>
</dbReference>
<dbReference type="InterPro" id="IPR015815">
    <property type="entry name" value="HIBADH-related"/>
</dbReference>
<evidence type="ECO:0000313" key="7">
    <source>
        <dbReference type="Proteomes" id="UP000198959"/>
    </source>
</evidence>
<reference evidence="7" key="1">
    <citation type="submission" date="2016-06" db="EMBL/GenBank/DDBJ databases">
        <authorList>
            <person name="Varghese N."/>
            <person name="Submissions Spin"/>
        </authorList>
    </citation>
    <scope>NUCLEOTIDE SEQUENCE [LARGE SCALE GENOMIC DNA]</scope>
    <source>
        <strain evidence="7">DSM 43817</strain>
    </source>
</reference>
<feature type="active site" evidence="3">
    <location>
        <position position="160"/>
    </location>
</feature>
<evidence type="ECO:0000313" key="6">
    <source>
        <dbReference type="EMBL" id="SCL28391.1"/>
    </source>
</evidence>
<keyword evidence="7" id="KW-1185">Reference proteome</keyword>
<sequence>MKCAVIGLGEAGGRYATALADQGHEVIGVDPADNPTPDGVRRVGSVQEAATGAEFVLVMTGAAASPGIARAVAPYLLSGVCYADFTSSAPAVMEQLARVVEATGASFADVAILGPVTWHGAHTPLMVSGSGAGAVEKLMRTVGAKVEPLDAPAGAAMAHKLLRSVFMKGIASTIWEAVEAGRVAGYEQWARDQIASQLAGDGHAVIERLLTGTRLHAERRSIEMKDTAAYLESLGVTPVMTRATEASLRRIAAAQ</sequence>
<evidence type="ECO:0000256" key="2">
    <source>
        <dbReference type="ARBA" id="ARBA00023002"/>
    </source>
</evidence>
<evidence type="ECO:0000256" key="1">
    <source>
        <dbReference type="ARBA" id="ARBA00009080"/>
    </source>
</evidence>
<proteinExistence type="inferred from homology"/>